<dbReference type="InterPro" id="IPR045339">
    <property type="entry name" value="DUF6534"/>
</dbReference>
<feature type="transmembrane region" description="Helical" evidence="2">
    <location>
        <begin position="85"/>
        <end position="105"/>
    </location>
</feature>
<proteinExistence type="predicted"/>
<feature type="transmembrane region" description="Helical" evidence="2">
    <location>
        <begin position="208"/>
        <end position="229"/>
    </location>
</feature>
<evidence type="ECO:0000256" key="1">
    <source>
        <dbReference type="SAM" id="MobiDB-lite"/>
    </source>
</evidence>
<protein>
    <recommendedName>
        <fullName evidence="3">DUF6534 domain-containing protein</fullName>
    </recommendedName>
</protein>
<feature type="transmembrane region" description="Helical" evidence="2">
    <location>
        <begin position="235"/>
        <end position="257"/>
    </location>
</feature>
<keyword evidence="2" id="KW-0472">Membrane</keyword>
<dbReference type="Proteomes" id="UP000663827">
    <property type="component" value="Unassembled WGS sequence"/>
</dbReference>
<dbReference type="AlphaFoldDB" id="A0A8H3E6I3"/>
<feature type="transmembrane region" description="Helical" evidence="2">
    <location>
        <begin position="167"/>
        <end position="187"/>
    </location>
</feature>
<feature type="transmembrane region" description="Helical" evidence="2">
    <location>
        <begin position="46"/>
        <end position="65"/>
    </location>
</feature>
<reference evidence="4" key="1">
    <citation type="submission" date="2021-01" db="EMBL/GenBank/DDBJ databases">
        <authorList>
            <person name="Kaushik A."/>
        </authorList>
    </citation>
    <scope>NUCLEOTIDE SEQUENCE</scope>
    <source>
        <strain evidence="4">AG5</strain>
    </source>
</reference>
<feature type="transmembrane region" description="Helical" evidence="2">
    <location>
        <begin position="125"/>
        <end position="147"/>
    </location>
</feature>
<evidence type="ECO:0000313" key="4">
    <source>
        <dbReference type="EMBL" id="CAE7221760.1"/>
    </source>
</evidence>
<evidence type="ECO:0000256" key="2">
    <source>
        <dbReference type="SAM" id="Phobius"/>
    </source>
</evidence>
<dbReference type="PANTHER" id="PTHR40465">
    <property type="entry name" value="CHROMOSOME 1, WHOLE GENOME SHOTGUN SEQUENCE"/>
    <property type="match status" value="1"/>
</dbReference>
<sequence length="374" mass="41726">MVFNLNLTFGAAYVGVILASFVYGFETLQTYTYWLERRRDSTTQRLYVILLWCLDTVKLICIFHMEYYYGIRNHGNPAALATSTWSLNMQLGITPIITFLVQGYFAKRAWYFTRQVRSNLISPRVTQITGLFIGILSMAQLSFGMAYFSSAWRYRHFVDGAGFRAKWIAIAWLGSAAVCDTLIVFMLSRALIAQRTGFQRTDAMINRILLYTVNTGSLTGIAAIIALVLCWSMSNFVYLGPTFMLGTLYIITLLANLNARKSDGSKSIYFEDSVDLEQPTHTGSKVTGTARSRANAPPPVMIFQGMEHGVRTSCDIPLGRLSIRTARQTVTFGARQAVATSKSRETFDTSQTNGSDPEVSDSAGLETKFTIDSI</sequence>
<dbReference type="EMBL" id="CAJNJQ010005856">
    <property type="protein sequence ID" value="CAE7221760.1"/>
    <property type="molecule type" value="Genomic_DNA"/>
</dbReference>
<keyword evidence="2" id="KW-0812">Transmembrane</keyword>
<dbReference type="Pfam" id="PF20152">
    <property type="entry name" value="DUF6534"/>
    <property type="match status" value="1"/>
</dbReference>
<name>A0A8H3E6I3_9AGAM</name>
<keyword evidence="2" id="KW-1133">Transmembrane helix</keyword>
<feature type="region of interest" description="Disordered" evidence="1">
    <location>
        <begin position="341"/>
        <end position="363"/>
    </location>
</feature>
<gene>
    <name evidence="4" type="ORF">RDB_LOCUS167898</name>
</gene>
<accession>A0A8H3E6I3</accession>
<organism evidence="4 5">
    <name type="scientific">Rhizoctonia solani</name>
    <dbReference type="NCBI Taxonomy" id="456999"/>
    <lineage>
        <taxon>Eukaryota</taxon>
        <taxon>Fungi</taxon>
        <taxon>Dikarya</taxon>
        <taxon>Basidiomycota</taxon>
        <taxon>Agaricomycotina</taxon>
        <taxon>Agaricomycetes</taxon>
        <taxon>Cantharellales</taxon>
        <taxon>Ceratobasidiaceae</taxon>
        <taxon>Rhizoctonia</taxon>
    </lineage>
</organism>
<evidence type="ECO:0000259" key="3">
    <source>
        <dbReference type="Pfam" id="PF20152"/>
    </source>
</evidence>
<feature type="transmembrane region" description="Helical" evidence="2">
    <location>
        <begin position="6"/>
        <end position="25"/>
    </location>
</feature>
<feature type="domain" description="DUF6534" evidence="3">
    <location>
        <begin position="176"/>
        <end position="262"/>
    </location>
</feature>
<evidence type="ECO:0000313" key="5">
    <source>
        <dbReference type="Proteomes" id="UP000663827"/>
    </source>
</evidence>
<comment type="caution">
    <text evidence="4">The sequence shown here is derived from an EMBL/GenBank/DDBJ whole genome shotgun (WGS) entry which is preliminary data.</text>
</comment>
<dbReference type="PANTHER" id="PTHR40465:SF1">
    <property type="entry name" value="DUF6534 DOMAIN-CONTAINING PROTEIN"/>
    <property type="match status" value="1"/>
</dbReference>